<sequence>AAKTELTKTKVAVEVVRVPGAFEIPAVASALARRLTKPVDAILCLGVILRGETTHAEHIGQAVTDALAQLQVEHSLPVVHEVLLLENVEQARERCLDVGHNRGVEAARTAIEMTRVMRRIGI</sequence>
<dbReference type="GO" id="GO:0009231">
    <property type="term" value="P:riboflavin biosynthetic process"/>
    <property type="evidence" value="ECO:0007669"/>
    <property type="project" value="UniProtKB-UniPathway"/>
</dbReference>
<organism evidence="7">
    <name type="scientific">marine metagenome</name>
    <dbReference type="NCBI Taxonomy" id="408172"/>
    <lineage>
        <taxon>unclassified sequences</taxon>
        <taxon>metagenomes</taxon>
        <taxon>ecological metagenomes</taxon>
    </lineage>
</organism>
<dbReference type="GO" id="GO:0005829">
    <property type="term" value="C:cytosol"/>
    <property type="evidence" value="ECO:0007669"/>
    <property type="project" value="TreeGrafter"/>
</dbReference>
<dbReference type="InterPro" id="IPR002180">
    <property type="entry name" value="LS/RS"/>
</dbReference>
<comment type="pathway">
    <text evidence="1">Cofactor biosynthesis; riboflavin biosynthesis; riboflavin from 2-hydroxy-3-oxobutyl phosphate and 5-amino-6-(D-ribitylamino)uracil: step 1/2.</text>
</comment>
<gene>
    <name evidence="7" type="ORF">METZ01_LOCUS427219</name>
</gene>
<dbReference type="Gene3D" id="3.40.50.960">
    <property type="entry name" value="Lumazine/riboflavin synthase"/>
    <property type="match status" value="1"/>
</dbReference>
<comment type="catalytic activity">
    <reaction evidence="6">
        <text>(2S)-2-hydroxy-3-oxobutyl phosphate + 5-amino-6-(D-ribitylamino)uracil = 6,7-dimethyl-8-(1-D-ribityl)lumazine + phosphate + 2 H2O + H(+)</text>
        <dbReference type="Rhea" id="RHEA:26152"/>
        <dbReference type="ChEBI" id="CHEBI:15377"/>
        <dbReference type="ChEBI" id="CHEBI:15378"/>
        <dbReference type="ChEBI" id="CHEBI:15934"/>
        <dbReference type="ChEBI" id="CHEBI:43474"/>
        <dbReference type="ChEBI" id="CHEBI:58201"/>
        <dbReference type="ChEBI" id="CHEBI:58830"/>
        <dbReference type="EC" id="2.5.1.78"/>
    </reaction>
</comment>
<dbReference type="InterPro" id="IPR036467">
    <property type="entry name" value="LS/RS_sf"/>
</dbReference>
<dbReference type="EC" id="2.5.1.78" evidence="3"/>
<evidence type="ECO:0000256" key="4">
    <source>
        <dbReference type="ARBA" id="ARBA00022619"/>
    </source>
</evidence>
<dbReference type="GO" id="GO:0009349">
    <property type="term" value="C:riboflavin synthase complex"/>
    <property type="evidence" value="ECO:0007669"/>
    <property type="project" value="InterPro"/>
</dbReference>
<dbReference type="AlphaFoldDB" id="A0A382XUQ0"/>
<feature type="non-terminal residue" evidence="7">
    <location>
        <position position="1"/>
    </location>
</feature>
<dbReference type="GO" id="GO:0000906">
    <property type="term" value="F:6,7-dimethyl-8-ribityllumazine synthase activity"/>
    <property type="evidence" value="ECO:0007669"/>
    <property type="project" value="UniProtKB-EC"/>
</dbReference>
<dbReference type="SUPFAM" id="SSF52121">
    <property type="entry name" value="Lumazine synthase"/>
    <property type="match status" value="1"/>
</dbReference>
<evidence type="ECO:0000256" key="6">
    <source>
        <dbReference type="ARBA" id="ARBA00048785"/>
    </source>
</evidence>
<evidence type="ECO:0000256" key="3">
    <source>
        <dbReference type="ARBA" id="ARBA00012664"/>
    </source>
</evidence>
<dbReference type="InterPro" id="IPR034964">
    <property type="entry name" value="LS"/>
</dbReference>
<reference evidence="7" key="1">
    <citation type="submission" date="2018-05" db="EMBL/GenBank/DDBJ databases">
        <authorList>
            <person name="Lanie J.A."/>
            <person name="Ng W.-L."/>
            <person name="Kazmierczak K.M."/>
            <person name="Andrzejewski T.M."/>
            <person name="Davidsen T.M."/>
            <person name="Wayne K.J."/>
            <person name="Tettelin H."/>
            <person name="Glass J.I."/>
            <person name="Rusch D."/>
            <person name="Podicherti R."/>
            <person name="Tsui H.-C.T."/>
            <person name="Winkler M.E."/>
        </authorList>
    </citation>
    <scope>NUCLEOTIDE SEQUENCE</scope>
</reference>
<keyword evidence="5" id="KW-0808">Transferase</keyword>
<dbReference type="CDD" id="cd09209">
    <property type="entry name" value="Lumazine_synthase-I"/>
    <property type="match status" value="1"/>
</dbReference>
<evidence type="ECO:0000256" key="1">
    <source>
        <dbReference type="ARBA" id="ARBA00004917"/>
    </source>
</evidence>
<dbReference type="EMBL" id="UINC01170357">
    <property type="protein sequence ID" value="SVD74365.1"/>
    <property type="molecule type" value="Genomic_DNA"/>
</dbReference>
<proteinExistence type="inferred from homology"/>
<dbReference type="Pfam" id="PF00885">
    <property type="entry name" value="DMRL_synthase"/>
    <property type="match status" value="1"/>
</dbReference>
<protein>
    <recommendedName>
        <fullName evidence="3">6,7-dimethyl-8-ribityllumazine synthase</fullName>
        <ecNumber evidence="3">2.5.1.78</ecNumber>
    </recommendedName>
</protein>
<keyword evidence="4" id="KW-0686">Riboflavin biosynthesis</keyword>
<comment type="similarity">
    <text evidence="2">Belongs to the DMRL synthase family.</text>
</comment>
<evidence type="ECO:0000256" key="5">
    <source>
        <dbReference type="ARBA" id="ARBA00022679"/>
    </source>
</evidence>
<evidence type="ECO:0000256" key="2">
    <source>
        <dbReference type="ARBA" id="ARBA00007424"/>
    </source>
</evidence>
<dbReference type="PANTHER" id="PTHR21058">
    <property type="entry name" value="6,7-DIMETHYL-8-RIBITYLLUMAZINE SYNTHASE DMRL SYNTHASE LUMAZINE SYNTHASE"/>
    <property type="match status" value="1"/>
</dbReference>
<dbReference type="PANTHER" id="PTHR21058:SF0">
    <property type="entry name" value="6,7-DIMETHYL-8-RIBITYLLUMAZINE SYNTHASE"/>
    <property type="match status" value="1"/>
</dbReference>
<dbReference type="UniPathway" id="UPA00275">
    <property type="reaction ID" value="UER00404"/>
</dbReference>
<evidence type="ECO:0000313" key="7">
    <source>
        <dbReference type="EMBL" id="SVD74365.1"/>
    </source>
</evidence>
<dbReference type="NCBIfam" id="TIGR00114">
    <property type="entry name" value="lumazine-synth"/>
    <property type="match status" value="1"/>
</dbReference>
<name>A0A382XUQ0_9ZZZZ</name>
<accession>A0A382XUQ0</accession>